<dbReference type="PROSITE" id="PS51077">
    <property type="entry name" value="HTH_ICLR"/>
    <property type="match status" value="1"/>
</dbReference>
<dbReference type="InterPro" id="IPR036390">
    <property type="entry name" value="WH_DNA-bd_sf"/>
</dbReference>
<feature type="domain" description="HTH iclR-type" evidence="4">
    <location>
        <begin position="1"/>
        <end position="63"/>
    </location>
</feature>
<evidence type="ECO:0000259" key="4">
    <source>
        <dbReference type="PROSITE" id="PS51077"/>
    </source>
</evidence>
<dbReference type="RefSeq" id="WP_377056563.1">
    <property type="nucleotide sequence ID" value="NZ_JBHLVZ010000101.1"/>
</dbReference>
<gene>
    <name evidence="6" type="ORF">ACFFIC_27740</name>
</gene>
<comment type="caution">
    <text evidence="6">The sequence shown here is derived from an EMBL/GenBank/DDBJ whole genome shotgun (WGS) entry which is preliminary data.</text>
</comment>
<keyword evidence="2" id="KW-0238">DNA-binding</keyword>
<evidence type="ECO:0000256" key="3">
    <source>
        <dbReference type="ARBA" id="ARBA00023163"/>
    </source>
</evidence>
<dbReference type="EMBL" id="JBHLVZ010000101">
    <property type="protein sequence ID" value="MFC0389307.1"/>
    <property type="molecule type" value="Genomic_DNA"/>
</dbReference>
<reference evidence="6 7" key="1">
    <citation type="submission" date="2024-09" db="EMBL/GenBank/DDBJ databases">
        <authorList>
            <person name="Sun Q."/>
            <person name="Mori K."/>
        </authorList>
    </citation>
    <scope>NUCLEOTIDE SEQUENCE [LARGE SCALE GENOMIC DNA]</scope>
    <source>
        <strain evidence="6 7">CCM 7468</strain>
    </source>
</reference>
<dbReference type="Proteomes" id="UP001589789">
    <property type="component" value="Unassembled WGS sequence"/>
</dbReference>
<evidence type="ECO:0000313" key="7">
    <source>
        <dbReference type="Proteomes" id="UP001589789"/>
    </source>
</evidence>
<dbReference type="Gene3D" id="3.30.450.40">
    <property type="match status" value="1"/>
</dbReference>
<evidence type="ECO:0000259" key="5">
    <source>
        <dbReference type="PROSITE" id="PS51078"/>
    </source>
</evidence>
<evidence type="ECO:0000313" key="6">
    <source>
        <dbReference type="EMBL" id="MFC0389307.1"/>
    </source>
</evidence>
<dbReference type="Pfam" id="PF01614">
    <property type="entry name" value="IclR_C"/>
    <property type="match status" value="1"/>
</dbReference>
<organism evidence="6 7">
    <name type="scientific">Muricoccus vinaceus</name>
    <dbReference type="NCBI Taxonomy" id="424704"/>
    <lineage>
        <taxon>Bacteria</taxon>
        <taxon>Pseudomonadati</taxon>
        <taxon>Pseudomonadota</taxon>
        <taxon>Alphaproteobacteria</taxon>
        <taxon>Acetobacterales</taxon>
        <taxon>Roseomonadaceae</taxon>
        <taxon>Muricoccus</taxon>
    </lineage>
</organism>
<dbReference type="Pfam" id="PF09339">
    <property type="entry name" value="HTH_IclR"/>
    <property type="match status" value="1"/>
</dbReference>
<keyword evidence="7" id="KW-1185">Reference proteome</keyword>
<name>A0ABV6J0C4_9PROT</name>
<keyword evidence="3" id="KW-0804">Transcription</keyword>
<dbReference type="InterPro" id="IPR014757">
    <property type="entry name" value="Tscrpt_reg_IclR_C"/>
</dbReference>
<keyword evidence="1" id="KW-0805">Transcription regulation</keyword>
<feature type="domain" description="IclR-ED" evidence="5">
    <location>
        <begin position="57"/>
        <end position="243"/>
    </location>
</feature>
<dbReference type="SUPFAM" id="SSF55781">
    <property type="entry name" value="GAF domain-like"/>
    <property type="match status" value="1"/>
</dbReference>
<dbReference type="PANTHER" id="PTHR30136">
    <property type="entry name" value="HELIX-TURN-HELIX TRANSCRIPTIONAL REGULATOR, ICLR FAMILY"/>
    <property type="match status" value="1"/>
</dbReference>
<dbReference type="SMART" id="SM00346">
    <property type="entry name" value="HTH_ICLR"/>
    <property type="match status" value="1"/>
</dbReference>
<evidence type="ECO:0000256" key="1">
    <source>
        <dbReference type="ARBA" id="ARBA00023015"/>
    </source>
</evidence>
<accession>A0ABV6J0C4</accession>
<dbReference type="SUPFAM" id="SSF46785">
    <property type="entry name" value="Winged helix' DNA-binding domain"/>
    <property type="match status" value="1"/>
</dbReference>
<dbReference type="PROSITE" id="PS51078">
    <property type="entry name" value="ICLR_ED"/>
    <property type="match status" value="1"/>
</dbReference>
<dbReference type="InterPro" id="IPR050707">
    <property type="entry name" value="HTH_MetabolicPath_Reg"/>
</dbReference>
<dbReference type="InterPro" id="IPR036388">
    <property type="entry name" value="WH-like_DNA-bd_sf"/>
</dbReference>
<protein>
    <submittedName>
        <fullName evidence="6">IclR family transcriptional regulator</fullName>
    </submittedName>
</protein>
<proteinExistence type="predicted"/>
<sequence>MQLISRATAVLRALEGQQVGLSLGQIASITGLPRPTIQRIVDALCAEGLANIDPLQGGVRLGPLIARLATSIRVDLVSLARPHLERLAWATQESVAMTVLQDGKVVVIAVFTPPMQAIRLTASIGSTWPLHSSAEGKVLLAGLPTPAIRSMLHEPLEPRTPRTVTAMDALLLEIQEAASSGFAADKEGTAIGISALATRLIDSAGTRYAISILLPTSRFEARFSELREQLLNCRRTIAASAGLPA</sequence>
<dbReference type="InterPro" id="IPR005471">
    <property type="entry name" value="Tscrpt_reg_IclR_N"/>
</dbReference>
<dbReference type="PANTHER" id="PTHR30136:SF35">
    <property type="entry name" value="HTH-TYPE TRANSCRIPTIONAL REGULATOR RV1719"/>
    <property type="match status" value="1"/>
</dbReference>
<evidence type="ECO:0000256" key="2">
    <source>
        <dbReference type="ARBA" id="ARBA00023125"/>
    </source>
</evidence>
<dbReference type="InterPro" id="IPR029016">
    <property type="entry name" value="GAF-like_dom_sf"/>
</dbReference>
<dbReference type="Gene3D" id="1.10.10.10">
    <property type="entry name" value="Winged helix-like DNA-binding domain superfamily/Winged helix DNA-binding domain"/>
    <property type="match status" value="1"/>
</dbReference>